<dbReference type="SUPFAM" id="SSF57756">
    <property type="entry name" value="Retrovirus zinc finger-like domains"/>
    <property type="match status" value="1"/>
</dbReference>
<keyword evidence="1" id="KW-0808">Transferase</keyword>
<protein>
    <recommendedName>
        <fullName evidence="7">CCHC-type domain-containing protein</fullName>
    </recommendedName>
</protein>
<accession>A0A7J6U0C5</accession>
<evidence type="ECO:0000256" key="4">
    <source>
        <dbReference type="ARBA" id="ARBA00022759"/>
    </source>
</evidence>
<keyword evidence="4" id="KW-0255">Endonuclease</keyword>
<feature type="compositionally biased region" description="Basic and acidic residues" evidence="6">
    <location>
        <begin position="13"/>
        <end position="28"/>
    </location>
</feature>
<keyword evidence="5" id="KW-0863">Zinc-finger</keyword>
<dbReference type="PANTHER" id="PTHR37984">
    <property type="entry name" value="PROTEIN CBG26694"/>
    <property type="match status" value="1"/>
</dbReference>
<comment type="caution">
    <text evidence="8">The sequence shown here is derived from an EMBL/GenBank/DDBJ whole genome shotgun (WGS) entry which is preliminary data.</text>
</comment>
<dbReference type="GO" id="GO:0003676">
    <property type="term" value="F:nucleic acid binding"/>
    <property type="evidence" value="ECO:0007669"/>
    <property type="project" value="InterPro"/>
</dbReference>
<feature type="region of interest" description="Disordered" evidence="6">
    <location>
        <begin position="13"/>
        <end position="33"/>
    </location>
</feature>
<dbReference type="FunFam" id="1.10.340.70:FF:000001">
    <property type="entry name" value="Retrovirus-related Pol polyprotein from transposon gypsy-like Protein"/>
    <property type="match status" value="1"/>
</dbReference>
<dbReference type="InterPro" id="IPR050951">
    <property type="entry name" value="Retrovirus_Pol_polyprotein"/>
</dbReference>
<dbReference type="Gene3D" id="4.10.60.10">
    <property type="entry name" value="Zinc finger, CCHC-type"/>
    <property type="match status" value="1"/>
</dbReference>
<proteinExistence type="predicted"/>
<feature type="domain" description="CCHC-type" evidence="7">
    <location>
        <begin position="59"/>
        <end position="72"/>
    </location>
</feature>
<dbReference type="GO" id="GO:0016779">
    <property type="term" value="F:nucleotidyltransferase activity"/>
    <property type="evidence" value="ECO:0007669"/>
    <property type="project" value="UniProtKB-KW"/>
</dbReference>
<keyword evidence="5" id="KW-0479">Metal-binding</keyword>
<dbReference type="PANTHER" id="PTHR37984:SF5">
    <property type="entry name" value="PROTEIN NYNRIN-LIKE"/>
    <property type="match status" value="1"/>
</dbReference>
<keyword evidence="2" id="KW-0548">Nucleotidyltransferase</keyword>
<dbReference type="AlphaFoldDB" id="A0A7J6U0C5"/>
<dbReference type="GO" id="GO:0008270">
    <property type="term" value="F:zinc ion binding"/>
    <property type="evidence" value="ECO:0007669"/>
    <property type="project" value="UniProtKB-KW"/>
</dbReference>
<reference evidence="8 9" key="1">
    <citation type="submission" date="2020-04" db="EMBL/GenBank/DDBJ databases">
        <title>Perkinsus olseni comparative genomics.</title>
        <authorList>
            <person name="Bogema D.R."/>
        </authorList>
    </citation>
    <scope>NUCLEOTIDE SEQUENCE [LARGE SCALE GENOMIC DNA]</scope>
    <source>
        <strain evidence="8">ATCC PRA-205</strain>
    </source>
</reference>
<organism evidence="8 9">
    <name type="scientific">Perkinsus olseni</name>
    <name type="common">Perkinsus atlanticus</name>
    <dbReference type="NCBI Taxonomy" id="32597"/>
    <lineage>
        <taxon>Eukaryota</taxon>
        <taxon>Sar</taxon>
        <taxon>Alveolata</taxon>
        <taxon>Perkinsozoa</taxon>
        <taxon>Perkinsea</taxon>
        <taxon>Perkinsida</taxon>
        <taxon>Perkinsidae</taxon>
        <taxon>Perkinsus</taxon>
    </lineage>
</organism>
<evidence type="ECO:0000256" key="2">
    <source>
        <dbReference type="ARBA" id="ARBA00022695"/>
    </source>
</evidence>
<evidence type="ECO:0000259" key="7">
    <source>
        <dbReference type="PROSITE" id="PS50158"/>
    </source>
</evidence>
<keyword evidence="3" id="KW-0540">Nuclease</keyword>
<dbReference type="Pfam" id="PF00098">
    <property type="entry name" value="zf-CCHC"/>
    <property type="match status" value="1"/>
</dbReference>
<dbReference type="SMART" id="SM00343">
    <property type="entry name" value="ZnF_C2HC"/>
    <property type="match status" value="2"/>
</dbReference>
<dbReference type="InterPro" id="IPR001878">
    <property type="entry name" value="Znf_CCHC"/>
</dbReference>
<gene>
    <name evidence="8" type="ORF">FOZ62_004301</name>
</gene>
<dbReference type="Proteomes" id="UP000574390">
    <property type="component" value="Unassembled WGS sequence"/>
</dbReference>
<keyword evidence="4" id="KW-0378">Hydrolase</keyword>
<dbReference type="EMBL" id="JABANM010003726">
    <property type="protein sequence ID" value="KAF4750362.1"/>
    <property type="molecule type" value="Genomic_DNA"/>
</dbReference>
<dbReference type="Pfam" id="PF17921">
    <property type="entry name" value="Integrase_H2C2"/>
    <property type="match status" value="1"/>
</dbReference>
<name>A0A7J6U0C5_PEROL</name>
<evidence type="ECO:0000256" key="5">
    <source>
        <dbReference type="PROSITE-ProRule" id="PRU00047"/>
    </source>
</evidence>
<dbReference type="Gene3D" id="1.10.340.70">
    <property type="match status" value="1"/>
</dbReference>
<evidence type="ECO:0000256" key="1">
    <source>
        <dbReference type="ARBA" id="ARBA00022679"/>
    </source>
</evidence>
<keyword evidence="5" id="KW-0862">Zinc</keyword>
<evidence type="ECO:0000313" key="8">
    <source>
        <dbReference type="EMBL" id="KAF4750362.1"/>
    </source>
</evidence>
<dbReference type="InterPro" id="IPR041588">
    <property type="entry name" value="Integrase_H2C2"/>
</dbReference>
<evidence type="ECO:0000313" key="9">
    <source>
        <dbReference type="Proteomes" id="UP000574390"/>
    </source>
</evidence>
<dbReference type="CDD" id="cd00303">
    <property type="entry name" value="retropepsin_like"/>
    <property type="match status" value="1"/>
</dbReference>
<dbReference type="InterPro" id="IPR021109">
    <property type="entry name" value="Peptidase_aspartic_dom_sf"/>
</dbReference>
<evidence type="ECO:0000256" key="6">
    <source>
        <dbReference type="SAM" id="MobiDB-lite"/>
    </source>
</evidence>
<dbReference type="PROSITE" id="PS50158">
    <property type="entry name" value="ZF_CCHC"/>
    <property type="match status" value="1"/>
</dbReference>
<sequence>MVGSLGKLFEQQERRLAAGKSPKDQDKGRNRRRSPPKCFLCTDKHWLKDCPYKKFSEGCFVCGSKDHMARDCFKLAALRGRSSDSPRAPKVELIPFGRDNGLFLFADLTSDQQRLGPLRCLVDTGCCSTMVAKKVLPKGVTIRPVVGPALMTIDRSICKIVGVVSLTVEVYDCDNARQGIHPGEDEPRIPFPVSALVVDSLAYDVILGHDFLNHFELDIRYSESPTRIVGRWPPDKAPRIPWFTEHPVQAANLTSKFQVYASSARIPEYGGEPLNDSFDLSCPEYLPAGAGKKVDVVPLTDDELREKGLPVMKDALSRIPSARSVESPAGNDDEGDEFFGPAAAVSVVPSPSVTSSARTTKGVPRGRVLIVRRLAPTVDYSSDPLIDFDEDGLLVRKVHSNGRIYYVPVVPPRLRDAVLFETHENHGHQGLRRANQFLQERFYWSGMSEHLYGHIGCCSACYPDSSDGTPATLSSEADDVSALSAMMAMPVSSLPRSPPTSSSARSVISANLVTACEQWSKQELAQKQDEDDVLVIVKARLREEEPFSRRDIQNVDFRPYRRLWSVLFLDEEGLLVRMVKQLPEDDKAYVPVIPTALRHDVLYRFHDRGGHFGRNHVVCLSLCPLPDQ</sequence>
<evidence type="ECO:0000256" key="3">
    <source>
        <dbReference type="ARBA" id="ARBA00022722"/>
    </source>
</evidence>
<dbReference type="InterPro" id="IPR036875">
    <property type="entry name" value="Znf_CCHC_sf"/>
</dbReference>
<dbReference type="GO" id="GO:0004519">
    <property type="term" value="F:endonuclease activity"/>
    <property type="evidence" value="ECO:0007669"/>
    <property type="project" value="UniProtKB-KW"/>
</dbReference>
<dbReference type="Gene3D" id="2.40.70.10">
    <property type="entry name" value="Acid Proteases"/>
    <property type="match status" value="1"/>
</dbReference>